<sequence length="410" mass="46795">MSENHEGFCVKSFKYRIPETNVPPTEDFDFAEALESVYPLLETVFSYLNYQELKICCQVKKSWEEVAETVLSRRTTPSWFTCYKVRGRRKNKGHVFKHSTNLNNSNVGTAIILYDYCMIKLHEYICLHTDNFDLSRKTVPEYLEEEIIPQNTDYCVLSCAKVVSCFEAPKEQRSSPSCDIIVGLIIPKIPNVRTAMFHYKVNKKDATEIGQYVRENDQVKCLLMFSTRNLNKSAYNGLLTILIPECFAQMVAVGGGIIMGTKTFQHVKPTKRVYSSSDIFCIAFIQDRSIAANFNAYSYVILGDDLTKEDFTKELQKFRSNIKLREKSVAFRICCSAKVGAEEETALVNKVFPNIPVLGFNAGGELGWNCFSNTMKDGGEDGIHPKKRIKQKYPSVYQQWSTVLVILTWS</sequence>
<evidence type="ECO:0000313" key="2">
    <source>
        <dbReference type="Proteomes" id="UP001152888"/>
    </source>
</evidence>
<dbReference type="Proteomes" id="UP001152888">
    <property type="component" value="Unassembled WGS sequence"/>
</dbReference>
<dbReference type="SUPFAM" id="SSF81383">
    <property type="entry name" value="F-box domain"/>
    <property type="match status" value="1"/>
</dbReference>
<dbReference type="EMBL" id="CAKOFQ010006740">
    <property type="protein sequence ID" value="CAH1967034.1"/>
    <property type="molecule type" value="Genomic_DNA"/>
</dbReference>
<dbReference type="PANTHER" id="PTHR14939:SF5">
    <property type="entry name" value="F-BOX ONLY PROTEIN 22"/>
    <property type="match status" value="1"/>
</dbReference>
<dbReference type="AlphaFoldDB" id="A0A9P0K7N1"/>
<organism evidence="1 2">
    <name type="scientific">Acanthoscelides obtectus</name>
    <name type="common">Bean weevil</name>
    <name type="synonym">Bruchus obtectus</name>
    <dbReference type="NCBI Taxonomy" id="200917"/>
    <lineage>
        <taxon>Eukaryota</taxon>
        <taxon>Metazoa</taxon>
        <taxon>Ecdysozoa</taxon>
        <taxon>Arthropoda</taxon>
        <taxon>Hexapoda</taxon>
        <taxon>Insecta</taxon>
        <taxon>Pterygota</taxon>
        <taxon>Neoptera</taxon>
        <taxon>Endopterygota</taxon>
        <taxon>Coleoptera</taxon>
        <taxon>Polyphaga</taxon>
        <taxon>Cucujiformia</taxon>
        <taxon>Chrysomeloidea</taxon>
        <taxon>Chrysomelidae</taxon>
        <taxon>Bruchinae</taxon>
        <taxon>Bruchini</taxon>
        <taxon>Acanthoscelides</taxon>
    </lineage>
</organism>
<gene>
    <name evidence="1" type="ORF">ACAOBT_LOCUS7181</name>
</gene>
<dbReference type="GO" id="GO:0032436">
    <property type="term" value="P:positive regulation of proteasomal ubiquitin-dependent protein catabolic process"/>
    <property type="evidence" value="ECO:0007669"/>
    <property type="project" value="TreeGrafter"/>
</dbReference>
<dbReference type="InterPro" id="IPR036047">
    <property type="entry name" value="F-box-like_dom_sf"/>
</dbReference>
<dbReference type="GO" id="GO:0000209">
    <property type="term" value="P:protein polyubiquitination"/>
    <property type="evidence" value="ECO:0007669"/>
    <property type="project" value="TreeGrafter"/>
</dbReference>
<dbReference type="OrthoDB" id="199913at2759"/>
<comment type="caution">
    <text evidence="1">The sequence shown here is derived from an EMBL/GenBank/DDBJ whole genome shotgun (WGS) entry which is preliminary data.</text>
</comment>
<evidence type="ECO:0000313" key="1">
    <source>
        <dbReference type="EMBL" id="CAH1967034.1"/>
    </source>
</evidence>
<protein>
    <submittedName>
        <fullName evidence="1">Uncharacterized protein</fullName>
    </submittedName>
</protein>
<reference evidence="1" key="1">
    <citation type="submission" date="2022-03" db="EMBL/GenBank/DDBJ databases">
        <authorList>
            <person name="Sayadi A."/>
        </authorList>
    </citation>
    <scope>NUCLEOTIDE SEQUENCE</scope>
</reference>
<proteinExistence type="predicted"/>
<keyword evidence="2" id="KW-1185">Reference proteome</keyword>
<dbReference type="PANTHER" id="PTHR14939">
    <property type="entry name" value="F-BOX ONLY PROTEIN 22"/>
    <property type="match status" value="1"/>
</dbReference>
<accession>A0A9P0K7N1</accession>
<name>A0A9P0K7N1_ACAOB</name>